<dbReference type="InterPro" id="IPR016032">
    <property type="entry name" value="Sig_transdc_resp-reg_C-effctor"/>
</dbReference>
<dbReference type="AlphaFoldDB" id="A0A841U211"/>
<keyword evidence="1" id="KW-0805">Transcription regulation</keyword>
<dbReference type="InterPro" id="IPR041664">
    <property type="entry name" value="AAA_16"/>
</dbReference>
<accession>A0A841U211</accession>
<gene>
    <name evidence="5" type="ORF">H7B90_12080</name>
</gene>
<name>A0A841U211_9BACL</name>
<dbReference type="Gene3D" id="3.40.50.300">
    <property type="entry name" value="P-loop containing nucleotide triphosphate hydrolases"/>
    <property type="match status" value="1"/>
</dbReference>
<evidence type="ECO:0000256" key="2">
    <source>
        <dbReference type="ARBA" id="ARBA00023125"/>
    </source>
</evidence>
<proteinExistence type="predicted"/>
<evidence type="ECO:0000256" key="3">
    <source>
        <dbReference type="ARBA" id="ARBA00023163"/>
    </source>
</evidence>
<feature type="domain" description="HTH luxR-type" evidence="4">
    <location>
        <begin position="618"/>
        <end position="682"/>
    </location>
</feature>
<evidence type="ECO:0000256" key="1">
    <source>
        <dbReference type="ARBA" id="ARBA00023015"/>
    </source>
</evidence>
<sequence>MIGHLSFADLERHYIVGRDEELGRFRTVLSRGGWPGHASFLHVYGTGGVGKSTYLRLCRSEAERAGACFILLDTPDFVHTERGFAEALLQQLKERFSDLDGLSGPPLEQCESAIRRLSQSGRVVLALDTFEQMQDLETWLRERFLSSLPETTIVLTAGRRPLKGDWLLSPVWRRKLAQFELTHLDQTDCHRYLTRCGSYDEVVNERIWRLTKGHPLTLSLAAAAQSYDERGSFAKEADWFEEAAALWLREVPDPQLRTVVEAASILRHFDQELLSYLLEENVPGDVFDRLTALSFVSKSKRGWQLHDLMRETTSARLRARAPKLYKRLCGRAAGYYADAVLESASRSDSGWEVRELFRYVGPDVLRALSSETPRSSLYWETLTETTLGDAIAYIDCRQNWTEDGQSGMGVDPETGAAFQIEYTAEAIRGNVTRLDARQVFELDPEAIKLLRDQEGQARGLAVVIPFHEGTLAFMEKDPICSPYLRSLKPEEKRKLQTPRHRPSGWFIRVLDCWDVSDPDVRDETIDFIFSYICSGGLVVCSPYPTEIARKTYPGFGFSAVESAAHRNHEGRTEAPTYALDTRGDKLRGFLEAMLRRAGLDWQPSARREPEANGGFERQSAVLHPLTKRELEVAELVLAGLSNGEVARKLFVSEATVKKHLRAVYDKLGVHSRVQLARILIKE</sequence>
<dbReference type="SMART" id="SM00421">
    <property type="entry name" value="HTH_LUXR"/>
    <property type="match status" value="1"/>
</dbReference>
<dbReference type="Pfam" id="PF00196">
    <property type="entry name" value="GerE"/>
    <property type="match status" value="1"/>
</dbReference>
<keyword evidence="2" id="KW-0238">DNA-binding</keyword>
<evidence type="ECO:0000313" key="6">
    <source>
        <dbReference type="Proteomes" id="UP000553776"/>
    </source>
</evidence>
<protein>
    <submittedName>
        <fullName evidence="5">Helix-turn-helix domain-containing protein</fullName>
    </submittedName>
</protein>
<dbReference type="InterPro" id="IPR036388">
    <property type="entry name" value="WH-like_DNA-bd_sf"/>
</dbReference>
<keyword evidence="3" id="KW-0804">Transcription</keyword>
<dbReference type="PANTHER" id="PTHR44688:SF16">
    <property type="entry name" value="DNA-BINDING TRANSCRIPTIONAL ACTIVATOR DEVR_DOSR"/>
    <property type="match status" value="1"/>
</dbReference>
<dbReference type="Proteomes" id="UP000553776">
    <property type="component" value="Unassembled WGS sequence"/>
</dbReference>
<dbReference type="EMBL" id="JACJVR010000048">
    <property type="protein sequence ID" value="MBB6692140.1"/>
    <property type="molecule type" value="Genomic_DNA"/>
</dbReference>
<dbReference type="PRINTS" id="PR00038">
    <property type="entry name" value="HTHLUXR"/>
</dbReference>
<keyword evidence="6" id="KW-1185">Reference proteome</keyword>
<dbReference type="Gene3D" id="1.10.10.10">
    <property type="entry name" value="Winged helix-like DNA-binding domain superfamily/Winged helix DNA-binding domain"/>
    <property type="match status" value="1"/>
</dbReference>
<dbReference type="GO" id="GO:0006355">
    <property type="term" value="P:regulation of DNA-templated transcription"/>
    <property type="evidence" value="ECO:0007669"/>
    <property type="project" value="InterPro"/>
</dbReference>
<comment type="caution">
    <text evidence="5">The sequence shown here is derived from an EMBL/GenBank/DDBJ whole genome shotgun (WGS) entry which is preliminary data.</text>
</comment>
<reference evidence="5 6" key="1">
    <citation type="submission" date="2020-08" db="EMBL/GenBank/DDBJ databases">
        <title>Cohnella phylogeny.</title>
        <authorList>
            <person name="Dunlap C."/>
        </authorList>
    </citation>
    <scope>NUCLEOTIDE SEQUENCE [LARGE SCALE GENOMIC DNA]</scope>
    <source>
        <strain evidence="5 6">DSM 25239</strain>
    </source>
</reference>
<dbReference type="SUPFAM" id="SSF52540">
    <property type="entry name" value="P-loop containing nucleoside triphosphate hydrolases"/>
    <property type="match status" value="1"/>
</dbReference>
<dbReference type="GO" id="GO:0003677">
    <property type="term" value="F:DNA binding"/>
    <property type="evidence" value="ECO:0007669"/>
    <property type="project" value="UniProtKB-KW"/>
</dbReference>
<evidence type="ECO:0000259" key="4">
    <source>
        <dbReference type="PROSITE" id="PS50043"/>
    </source>
</evidence>
<dbReference type="InterPro" id="IPR027417">
    <property type="entry name" value="P-loop_NTPase"/>
</dbReference>
<organism evidence="5 6">
    <name type="scientific">Cohnella xylanilytica</name>
    <dbReference type="NCBI Taxonomy" id="557555"/>
    <lineage>
        <taxon>Bacteria</taxon>
        <taxon>Bacillati</taxon>
        <taxon>Bacillota</taxon>
        <taxon>Bacilli</taxon>
        <taxon>Bacillales</taxon>
        <taxon>Paenibacillaceae</taxon>
        <taxon>Cohnella</taxon>
    </lineage>
</organism>
<evidence type="ECO:0000313" key="5">
    <source>
        <dbReference type="EMBL" id="MBB6692140.1"/>
    </source>
</evidence>
<dbReference type="SUPFAM" id="SSF46894">
    <property type="entry name" value="C-terminal effector domain of the bipartite response regulators"/>
    <property type="match status" value="1"/>
</dbReference>
<dbReference type="PANTHER" id="PTHR44688">
    <property type="entry name" value="DNA-BINDING TRANSCRIPTIONAL ACTIVATOR DEVR_DOSR"/>
    <property type="match status" value="1"/>
</dbReference>
<dbReference type="CDD" id="cd06170">
    <property type="entry name" value="LuxR_C_like"/>
    <property type="match status" value="1"/>
</dbReference>
<dbReference type="InterPro" id="IPR000792">
    <property type="entry name" value="Tscrpt_reg_LuxR_C"/>
</dbReference>
<dbReference type="PROSITE" id="PS50043">
    <property type="entry name" value="HTH_LUXR_2"/>
    <property type="match status" value="1"/>
</dbReference>
<dbReference type="Pfam" id="PF13191">
    <property type="entry name" value="AAA_16"/>
    <property type="match status" value="1"/>
</dbReference>
<dbReference type="PROSITE" id="PS00622">
    <property type="entry name" value="HTH_LUXR_1"/>
    <property type="match status" value="1"/>
</dbReference>